<reference evidence="1 2" key="1">
    <citation type="submission" date="2018-06" db="EMBL/GenBank/DDBJ databases">
        <authorList>
            <consortium name="Pathogen Informatics"/>
            <person name="Doyle S."/>
        </authorList>
    </citation>
    <scope>NUCLEOTIDE SEQUENCE [LARGE SCALE GENOMIC DNA]</scope>
    <source>
        <strain evidence="1 2">NCTC13294</strain>
    </source>
</reference>
<gene>
    <name evidence="1" type="ORF">NCTC13294_00425</name>
</gene>
<dbReference type="RefSeq" id="WP_115610721.1">
    <property type="nucleotide sequence ID" value="NZ_JBHLZC010000001.1"/>
</dbReference>
<sequence length="164" mass="18395">MMTLWLILRDSDGNETAVEEDLPGFFFAEETLDDQCDVLGVTRISEFVDSAEWVDDMGDFLHSDEFDVVLADFIAENGHAEEMNTLAEEMRAEHDGVEAEWHDPQGLLRSIHALREYYTAHPGSFDEGLEACGLEDVLDDINLLEPVLQQAVANGQSVHLRLLS</sequence>
<dbReference type="Proteomes" id="UP000254572">
    <property type="component" value="Unassembled WGS sequence"/>
</dbReference>
<accession>A0A381DZV7</accession>
<protein>
    <submittedName>
        <fullName evidence="1">Uncharacterized protein</fullName>
    </submittedName>
</protein>
<evidence type="ECO:0000313" key="2">
    <source>
        <dbReference type="Proteomes" id="UP000254572"/>
    </source>
</evidence>
<dbReference type="EMBL" id="UFUW01000001">
    <property type="protein sequence ID" value="SUX19061.1"/>
    <property type="molecule type" value="Genomic_DNA"/>
</dbReference>
<dbReference type="AlphaFoldDB" id="A0A381DZV7"/>
<proteinExistence type="predicted"/>
<organism evidence="1 2">
    <name type="scientific">Cardiobacterium valvarum</name>
    <dbReference type="NCBI Taxonomy" id="194702"/>
    <lineage>
        <taxon>Bacteria</taxon>
        <taxon>Pseudomonadati</taxon>
        <taxon>Pseudomonadota</taxon>
        <taxon>Gammaproteobacteria</taxon>
        <taxon>Cardiobacteriales</taxon>
        <taxon>Cardiobacteriaceae</taxon>
        <taxon>Cardiobacterium</taxon>
    </lineage>
</organism>
<evidence type="ECO:0000313" key="1">
    <source>
        <dbReference type="EMBL" id="SUX19061.1"/>
    </source>
</evidence>
<keyword evidence="2" id="KW-1185">Reference proteome</keyword>
<name>A0A381DZV7_9GAMM</name>